<organism evidence="2 3">
    <name type="scientific">Seminavis robusta</name>
    <dbReference type="NCBI Taxonomy" id="568900"/>
    <lineage>
        <taxon>Eukaryota</taxon>
        <taxon>Sar</taxon>
        <taxon>Stramenopiles</taxon>
        <taxon>Ochrophyta</taxon>
        <taxon>Bacillariophyta</taxon>
        <taxon>Bacillariophyceae</taxon>
        <taxon>Bacillariophycidae</taxon>
        <taxon>Naviculales</taxon>
        <taxon>Naviculaceae</taxon>
        <taxon>Seminavis</taxon>
    </lineage>
</organism>
<evidence type="ECO:0000313" key="2">
    <source>
        <dbReference type="EMBL" id="CAB9501099.1"/>
    </source>
</evidence>
<feature type="compositionally biased region" description="Basic and acidic residues" evidence="1">
    <location>
        <begin position="402"/>
        <end position="411"/>
    </location>
</feature>
<feature type="region of interest" description="Disordered" evidence="1">
    <location>
        <begin position="257"/>
        <end position="283"/>
    </location>
</feature>
<comment type="caution">
    <text evidence="2">The sequence shown here is derived from an EMBL/GenBank/DDBJ whole genome shotgun (WGS) entry which is preliminary data.</text>
</comment>
<feature type="compositionally biased region" description="Basic residues" evidence="1">
    <location>
        <begin position="1"/>
        <end position="11"/>
    </location>
</feature>
<gene>
    <name evidence="2" type="ORF">SEMRO_99_G051050.1</name>
</gene>
<proteinExistence type="predicted"/>
<dbReference type="AlphaFoldDB" id="A0A9N8DEB3"/>
<feature type="compositionally biased region" description="Basic and acidic residues" evidence="1">
    <location>
        <begin position="27"/>
        <end position="37"/>
    </location>
</feature>
<dbReference type="EMBL" id="CAICTM010000098">
    <property type="protein sequence ID" value="CAB9501099.1"/>
    <property type="molecule type" value="Genomic_DNA"/>
</dbReference>
<dbReference type="Proteomes" id="UP001153069">
    <property type="component" value="Unassembled WGS sequence"/>
</dbReference>
<evidence type="ECO:0000256" key="1">
    <source>
        <dbReference type="SAM" id="MobiDB-lite"/>
    </source>
</evidence>
<feature type="region of interest" description="Disordered" evidence="1">
    <location>
        <begin position="334"/>
        <end position="441"/>
    </location>
</feature>
<keyword evidence="3" id="KW-1185">Reference proteome</keyword>
<dbReference type="OrthoDB" id="56223at2759"/>
<sequence>MSQSNSRKRKTCSSSGSTSQDDLPQDESTRSAMVDDNHGMLDKSLSSLDSTSLEYLLAVPLEIIFRQIPTPHATCHGKPLLARAEARCLLQIVSLSQEWDVLFAAANDSLEQRAWSRQFQLKLISSESSSSQPTTQPNKSHPYLRPLVPLLQVQGQYNTTKTLRILDREMHTVLTQLHHCSQSLQQFAEHNWTLSDNLLDVLGAKEQDYLDNSQQQQSNDTKMPKGAVLAREKRRLAELQEEICQRIEALVQNMHVQGQEGAPSDDEEEGDGTDEQNNEKPVGIDSLDVSMATICAQLWKLPNLATLTTSATTTGNGKDQQEQQQSTKVGLFSYPEPMEEENNNNNKEPSSYSTPMTMPGMDDPSIQQQQQQQQQNDNKPSGANLSDDDDETVMDENVVMEEPQKQSDHSQHSIVSNDQDDHQQQVTHSVGRNLSNTESQMQKFDAGEALVMFACQGS</sequence>
<protein>
    <submittedName>
        <fullName evidence="2">Uncharacterized protein</fullName>
    </submittedName>
</protein>
<evidence type="ECO:0000313" key="3">
    <source>
        <dbReference type="Proteomes" id="UP001153069"/>
    </source>
</evidence>
<reference evidence="2" key="1">
    <citation type="submission" date="2020-06" db="EMBL/GenBank/DDBJ databases">
        <authorList>
            <consortium name="Plant Systems Biology data submission"/>
        </authorList>
    </citation>
    <scope>NUCLEOTIDE SEQUENCE</scope>
    <source>
        <strain evidence="2">D6</strain>
    </source>
</reference>
<feature type="compositionally biased region" description="Polar residues" evidence="1">
    <location>
        <begin position="12"/>
        <end position="22"/>
    </location>
</feature>
<accession>A0A9N8DEB3</accession>
<feature type="compositionally biased region" description="Polar residues" evidence="1">
    <location>
        <begin position="424"/>
        <end position="441"/>
    </location>
</feature>
<feature type="region of interest" description="Disordered" evidence="1">
    <location>
        <begin position="1"/>
        <end position="37"/>
    </location>
</feature>
<name>A0A9N8DEB3_9STRA</name>
<feature type="compositionally biased region" description="Acidic residues" evidence="1">
    <location>
        <begin position="263"/>
        <end position="276"/>
    </location>
</feature>